<keyword evidence="3" id="KW-1185">Reference proteome</keyword>
<evidence type="ECO:0000313" key="2">
    <source>
        <dbReference type="EMBL" id="NNU14916.1"/>
    </source>
</evidence>
<accession>A0A7Y3W475</accession>
<evidence type="ECO:0008006" key="4">
    <source>
        <dbReference type="Google" id="ProtNLM"/>
    </source>
</evidence>
<dbReference type="AlphaFoldDB" id="A0A7Y3W475"/>
<feature type="chain" id="PRO_5030694575" description="VPLPA-CTERM sorting domain-containing protein" evidence="1">
    <location>
        <begin position="21"/>
        <end position="209"/>
    </location>
</feature>
<proteinExistence type="predicted"/>
<dbReference type="EMBL" id="JABFCX010000002">
    <property type="protein sequence ID" value="NNU14916.1"/>
    <property type="molecule type" value="Genomic_DNA"/>
</dbReference>
<reference evidence="2 3" key="1">
    <citation type="submission" date="2020-05" db="EMBL/GenBank/DDBJ databases">
        <title>Parvularcula mediterraneae sp. nov., isolated from polypropylene straw from shallow seawater of the seashore of Laganas in Zakynthos island, Greece.</title>
        <authorList>
            <person name="Szabo I."/>
            <person name="Al-Omari J."/>
            <person name="Rado J."/>
            <person name="Szerdahelyi G.S."/>
        </authorList>
    </citation>
    <scope>NUCLEOTIDE SEQUENCE [LARGE SCALE GENOMIC DNA]</scope>
    <source>
        <strain evidence="2 3">ZS-1/3</strain>
    </source>
</reference>
<evidence type="ECO:0000313" key="3">
    <source>
        <dbReference type="Proteomes" id="UP000536835"/>
    </source>
</evidence>
<protein>
    <recommendedName>
        <fullName evidence="4">VPLPA-CTERM sorting domain-containing protein</fullName>
    </recommendedName>
</protein>
<evidence type="ECO:0000256" key="1">
    <source>
        <dbReference type="SAM" id="SignalP"/>
    </source>
</evidence>
<feature type="signal peptide" evidence="1">
    <location>
        <begin position="1"/>
        <end position="20"/>
    </location>
</feature>
<name>A0A7Y3W475_9PROT</name>
<keyword evidence="1" id="KW-0732">Signal</keyword>
<sequence>MKLVLSAAAAASLVMVPASAAVFTDAAAYDAAAGSFTIETFEDEALIGTAGSGGVSVASFDGFTVTATENAVKVVNQPLFGAVNSTPGGSQYLYLDTDIAFVGAQYTFTFDVPVTEFGFNYSDLDQSGGTFTLTAGGETYALAAGSNDEVLFFGLAELSPLTSFVINSDNDSGFGIDDIRVSGEEIPLPGAAVLMLAGLGLGALRRRPR</sequence>
<comment type="caution">
    <text evidence="2">The sequence shown here is derived from an EMBL/GenBank/DDBJ whole genome shotgun (WGS) entry which is preliminary data.</text>
</comment>
<organism evidence="2 3">
    <name type="scientific">Parvularcula mediterranea</name>
    <dbReference type="NCBI Taxonomy" id="2732508"/>
    <lineage>
        <taxon>Bacteria</taxon>
        <taxon>Pseudomonadati</taxon>
        <taxon>Pseudomonadota</taxon>
        <taxon>Alphaproteobacteria</taxon>
        <taxon>Parvularculales</taxon>
        <taxon>Parvularculaceae</taxon>
        <taxon>Parvularcula</taxon>
    </lineage>
</organism>
<dbReference type="RefSeq" id="WP_173195962.1">
    <property type="nucleotide sequence ID" value="NZ_JABFCX010000002.1"/>
</dbReference>
<gene>
    <name evidence="2" type="ORF">HK107_01090</name>
</gene>
<dbReference type="Proteomes" id="UP000536835">
    <property type="component" value="Unassembled WGS sequence"/>
</dbReference>